<keyword evidence="4" id="KW-0805">Transcription regulation</keyword>
<dbReference type="PANTHER" id="PTHR46469:SF1">
    <property type="entry name" value="TRANSCRIPTION INITIATION FACTOR TFIID SUBUNIT 8"/>
    <property type="match status" value="1"/>
</dbReference>
<dbReference type="InterPro" id="IPR009072">
    <property type="entry name" value="Histone-fold"/>
</dbReference>
<sequence>MMSDLSLDDYSDEFIVKLLQSELENDSNGQTTKTTQTPSPPYKLLTREEKNEIRYIKRSKFDDLNSISNLNSIADYNSKKIDDSMNLLLQKSILINLHKKNIKHINKSTLFELSNLTTQYLDILSSNLHKLSEIQRRRKPSGLDLKLLLREKYFSLNDVEDELIETKNYINSSNNNNNSQILSKINKINDDSKTLIDSITTTNEFDVVTSDDPSFVFFNDISSVILDIIPPQSNDQRPYIPNYLPPVPPEHTFKATPKYSTLLSDPRKLKRILVEEGRLGEKALNHIMITNKSSSPSSSFAVTSSIEDQSESDLDANDKNNLSDLDSE</sequence>
<evidence type="ECO:0000256" key="4">
    <source>
        <dbReference type="ARBA" id="ARBA00023015"/>
    </source>
</evidence>
<gene>
    <name evidence="9" type="ORF">Cboi02_000523700</name>
</gene>
<dbReference type="InterPro" id="IPR037818">
    <property type="entry name" value="TAF8"/>
</dbReference>
<dbReference type="InterPro" id="IPR019473">
    <property type="entry name" value="TFIID_su8_C"/>
</dbReference>
<evidence type="ECO:0000256" key="1">
    <source>
        <dbReference type="ARBA" id="ARBA00004123"/>
    </source>
</evidence>
<evidence type="ECO:0000256" key="3">
    <source>
        <dbReference type="ARBA" id="ARBA00017307"/>
    </source>
</evidence>
<comment type="caution">
    <text evidence="9">The sequence shown here is derived from an EMBL/GenBank/DDBJ whole genome shotgun (WGS) entry which is preliminary data.</text>
</comment>
<comment type="subcellular location">
    <subcellularLocation>
        <location evidence="1">Nucleus</location>
    </subcellularLocation>
</comment>
<protein>
    <recommendedName>
        <fullName evidence="3">Transcription initiation factor TFIID subunit 8</fullName>
    </recommendedName>
</protein>
<dbReference type="PANTHER" id="PTHR46469">
    <property type="entry name" value="TRANSCRIPTION INITIATION FACTOR TFIID SUBUNIT 8"/>
    <property type="match status" value="1"/>
</dbReference>
<proteinExistence type="inferred from homology"/>
<keyword evidence="5" id="KW-0804">Transcription</keyword>
<evidence type="ECO:0000313" key="10">
    <source>
        <dbReference type="Proteomes" id="UP001165120"/>
    </source>
</evidence>
<feature type="compositionally biased region" description="Low complexity" evidence="7">
    <location>
        <begin position="293"/>
        <end position="305"/>
    </location>
</feature>
<feature type="region of interest" description="Disordered" evidence="7">
    <location>
        <begin position="291"/>
        <end position="328"/>
    </location>
</feature>
<dbReference type="AlphaFoldDB" id="A0A9W6T4P8"/>
<dbReference type="Proteomes" id="UP001165120">
    <property type="component" value="Unassembled WGS sequence"/>
</dbReference>
<evidence type="ECO:0000256" key="7">
    <source>
        <dbReference type="SAM" id="MobiDB-lite"/>
    </source>
</evidence>
<dbReference type="CDD" id="cd00076">
    <property type="entry name" value="HFD_SF"/>
    <property type="match status" value="1"/>
</dbReference>
<accession>A0A9W6T4P8</accession>
<evidence type="ECO:0000259" key="8">
    <source>
        <dbReference type="Pfam" id="PF10406"/>
    </source>
</evidence>
<comment type="similarity">
    <text evidence="2">Belongs to the TAF8 family.</text>
</comment>
<dbReference type="Pfam" id="PF10406">
    <property type="entry name" value="TAF8_C"/>
    <property type="match status" value="1"/>
</dbReference>
<dbReference type="GO" id="GO:0006367">
    <property type="term" value="P:transcription initiation at RNA polymerase II promoter"/>
    <property type="evidence" value="ECO:0007669"/>
    <property type="project" value="TreeGrafter"/>
</dbReference>
<evidence type="ECO:0000256" key="6">
    <source>
        <dbReference type="ARBA" id="ARBA00023242"/>
    </source>
</evidence>
<feature type="domain" description="Transcription factor TFIID subunit 8 C-terminal" evidence="8">
    <location>
        <begin position="239"/>
        <end position="286"/>
    </location>
</feature>
<keyword evidence="10" id="KW-1185">Reference proteome</keyword>
<name>A0A9W6T4P8_CANBO</name>
<evidence type="ECO:0000256" key="2">
    <source>
        <dbReference type="ARBA" id="ARBA00008767"/>
    </source>
</evidence>
<dbReference type="EMBL" id="BSXN01002439">
    <property type="protein sequence ID" value="GME76593.1"/>
    <property type="molecule type" value="Genomic_DNA"/>
</dbReference>
<dbReference type="Gene3D" id="1.10.20.10">
    <property type="entry name" value="Histone, subunit A"/>
    <property type="match status" value="1"/>
</dbReference>
<dbReference type="CDD" id="cd08049">
    <property type="entry name" value="TAF8"/>
    <property type="match status" value="1"/>
</dbReference>
<evidence type="ECO:0000313" key="9">
    <source>
        <dbReference type="EMBL" id="GME76593.1"/>
    </source>
</evidence>
<keyword evidence="6" id="KW-0539">Nucleus</keyword>
<dbReference type="GO" id="GO:0005669">
    <property type="term" value="C:transcription factor TFIID complex"/>
    <property type="evidence" value="ECO:0007669"/>
    <property type="project" value="InterPro"/>
</dbReference>
<organism evidence="9 10">
    <name type="scientific">Candida boidinii</name>
    <name type="common">Yeast</name>
    <dbReference type="NCBI Taxonomy" id="5477"/>
    <lineage>
        <taxon>Eukaryota</taxon>
        <taxon>Fungi</taxon>
        <taxon>Dikarya</taxon>
        <taxon>Ascomycota</taxon>
        <taxon>Saccharomycotina</taxon>
        <taxon>Pichiomycetes</taxon>
        <taxon>Pichiales</taxon>
        <taxon>Pichiaceae</taxon>
        <taxon>Ogataea</taxon>
        <taxon>Ogataea/Candida clade</taxon>
    </lineage>
</organism>
<reference evidence="9" key="1">
    <citation type="submission" date="2023-04" db="EMBL/GenBank/DDBJ databases">
        <title>Candida boidinii NBRC 10035.</title>
        <authorList>
            <person name="Ichikawa N."/>
            <person name="Sato H."/>
            <person name="Tonouchi N."/>
        </authorList>
    </citation>
    <scope>NUCLEOTIDE SEQUENCE</scope>
    <source>
        <strain evidence="9">NBRC 10035</strain>
    </source>
</reference>
<feature type="compositionally biased region" description="Polar residues" evidence="7">
    <location>
        <begin position="319"/>
        <end position="328"/>
    </location>
</feature>
<dbReference type="GO" id="GO:0046982">
    <property type="term" value="F:protein heterodimerization activity"/>
    <property type="evidence" value="ECO:0007669"/>
    <property type="project" value="InterPro"/>
</dbReference>
<evidence type="ECO:0000256" key="5">
    <source>
        <dbReference type="ARBA" id="ARBA00023163"/>
    </source>
</evidence>